<dbReference type="Pfam" id="PF26449">
    <property type="entry name" value="DUF8128"/>
    <property type="match status" value="1"/>
</dbReference>
<name>A0ABV6XIZ9_9ACTN</name>
<organism evidence="4 5">
    <name type="scientific">Streptacidiphilus jeojiensis</name>
    <dbReference type="NCBI Taxonomy" id="3229225"/>
    <lineage>
        <taxon>Bacteria</taxon>
        <taxon>Bacillati</taxon>
        <taxon>Actinomycetota</taxon>
        <taxon>Actinomycetes</taxon>
        <taxon>Kitasatosporales</taxon>
        <taxon>Streptomycetaceae</taxon>
        <taxon>Streptacidiphilus</taxon>
    </lineage>
</organism>
<dbReference type="PANTHER" id="PTHR30121:SF6">
    <property type="entry name" value="SLR6007 PROTEIN"/>
    <property type="match status" value="1"/>
</dbReference>
<reference evidence="4 5" key="1">
    <citation type="submission" date="2024-06" db="EMBL/GenBank/DDBJ databases">
        <authorList>
            <person name="Lee S.D."/>
        </authorList>
    </citation>
    <scope>NUCLEOTIDE SEQUENCE [LARGE SCALE GENOMIC DNA]</scope>
    <source>
        <strain evidence="4 5">N1-10</strain>
    </source>
</reference>
<gene>
    <name evidence="4" type="ORF">ABUW04_06870</name>
</gene>
<evidence type="ECO:0000256" key="1">
    <source>
        <dbReference type="SAM" id="MobiDB-lite"/>
    </source>
</evidence>
<keyword evidence="5" id="KW-1185">Reference proteome</keyword>
<dbReference type="Proteomes" id="UP001592581">
    <property type="component" value="Unassembled WGS sequence"/>
</dbReference>
<dbReference type="CDD" id="cd01127">
    <property type="entry name" value="TrwB_TraG_TraD_VirD4"/>
    <property type="match status" value="2"/>
</dbReference>
<feature type="domain" description="TraD/TraG TraM recognition site" evidence="2">
    <location>
        <begin position="683"/>
        <end position="746"/>
    </location>
</feature>
<feature type="domain" description="DUF8128" evidence="3">
    <location>
        <begin position="115"/>
        <end position="378"/>
    </location>
</feature>
<evidence type="ECO:0000313" key="4">
    <source>
        <dbReference type="EMBL" id="MFC1437977.1"/>
    </source>
</evidence>
<feature type="region of interest" description="Disordered" evidence="1">
    <location>
        <begin position="791"/>
        <end position="832"/>
    </location>
</feature>
<sequence>MTHSPVPATMPVPAPHSDGGVIGRYLQNPQAPLTRLPDLLSGAVVADGWWLAPTVALLAAAVRAAQVWAHYRRQRQLTAVGHTLVIWSPPTVEPAGAHALWSHLIGLLRPWWKRAIGLQSHLAFEYHFTRAGLTVRLWAPEQVPLVLLQRAVESAWPGAHISNPLPTPVRMAKSPPFTTGGTLRLARPEILPIRHQHDTDPLRALLGAGLALGEGESATVQVLARPATGTRVRRAKHQLRTLRHGGTSPTRLAALFDLLTHQPSRTVRGQRDPEQADQLRAALTKAAGPQWETAVRYAVTIPTDDGPMTGEPARRAAQGRARGRAHAVASAFAVYAGRNWYARHRLRHSEHALTQRHFPRRADLLSVPELAALAHLPLDAGAPGVQRAGARAVLPPTAVPALGPGVKPLGRAEIGPVRPVGLLVPDGRHHLHIMGATGSGKSTLMATMVLADAEAGRGALVIDPKGDLVLDILARLPETALGRTVVLDPGDFGAPPRLNVLEGDRAQADVVVDNLVGIFRRIFTAFWGPRTDDVMRAACLTLMTSPTAGECVTLADIPRLLTEPAYRHRVTAGLAGSDKTLRGFWDWYGQLSEPSRAAATGPLMNKLRAFLLRTFVSDTIASGPSTFDLDTVLDGGLALVRLPKGVLGEETSRLLGSFVVAKTWQAAAARAASGEGSRRDAAMYLDEAHNFLTLPYPLEDMLAEARGYRLSLVLAHQHLAQLPHDLREGISANARNKIIFNASPEDARDLERHVTPALTAHDLAHLGAYQAAARLVVHSADQSAFTLRTTRLPPKTDGRATAVRTSSRAHFTPAPLASTTKAPAEAPTGEAN</sequence>
<dbReference type="Gene3D" id="3.40.50.300">
    <property type="entry name" value="P-loop containing nucleotide triphosphate hydrolases"/>
    <property type="match status" value="2"/>
</dbReference>
<dbReference type="RefSeq" id="WP_380563571.1">
    <property type="nucleotide sequence ID" value="NZ_JBEUKS010000002.1"/>
</dbReference>
<dbReference type="InterPro" id="IPR051162">
    <property type="entry name" value="T4SS_component"/>
</dbReference>
<dbReference type="Pfam" id="PF12696">
    <property type="entry name" value="TraG-D_C"/>
    <property type="match status" value="1"/>
</dbReference>
<dbReference type="InterPro" id="IPR027417">
    <property type="entry name" value="P-loop_NTPase"/>
</dbReference>
<evidence type="ECO:0000259" key="2">
    <source>
        <dbReference type="Pfam" id="PF12696"/>
    </source>
</evidence>
<dbReference type="SUPFAM" id="SSF52540">
    <property type="entry name" value="P-loop containing nucleoside triphosphate hydrolases"/>
    <property type="match status" value="1"/>
</dbReference>
<protein>
    <submittedName>
        <fullName evidence="4">TraM recognition domain-containing protein</fullName>
    </submittedName>
</protein>
<accession>A0ABV6XIZ9</accession>
<evidence type="ECO:0000313" key="5">
    <source>
        <dbReference type="Proteomes" id="UP001592581"/>
    </source>
</evidence>
<dbReference type="InterPro" id="IPR058441">
    <property type="entry name" value="DUF8128"/>
</dbReference>
<proteinExistence type="predicted"/>
<dbReference type="InterPro" id="IPR032689">
    <property type="entry name" value="TraG-D_C"/>
</dbReference>
<comment type="caution">
    <text evidence="4">The sequence shown here is derived from an EMBL/GenBank/DDBJ whole genome shotgun (WGS) entry which is preliminary data.</text>
</comment>
<dbReference type="PANTHER" id="PTHR30121">
    <property type="entry name" value="UNCHARACTERIZED PROTEIN YJGR-RELATED"/>
    <property type="match status" value="1"/>
</dbReference>
<evidence type="ECO:0000259" key="3">
    <source>
        <dbReference type="Pfam" id="PF26449"/>
    </source>
</evidence>
<dbReference type="EMBL" id="JBEUKS010000002">
    <property type="protein sequence ID" value="MFC1437977.1"/>
    <property type="molecule type" value="Genomic_DNA"/>
</dbReference>